<accession>A0A193QIX5</accession>
<dbReference type="GO" id="GO:0003677">
    <property type="term" value="F:DNA binding"/>
    <property type="evidence" value="ECO:0007669"/>
    <property type="project" value="InterPro"/>
</dbReference>
<protein>
    <submittedName>
        <fullName evidence="2">Transcriptional repressor DicA</fullName>
    </submittedName>
</protein>
<feature type="domain" description="HTH cro/C1-type" evidence="1">
    <location>
        <begin position="7"/>
        <end position="60"/>
    </location>
</feature>
<dbReference type="Pfam" id="PF01381">
    <property type="entry name" value="HTH_3"/>
    <property type="match status" value="1"/>
</dbReference>
<dbReference type="SMART" id="SM00530">
    <property type="entry name" value="HTH_XRE"/>
    <property type="match status" value="1"/>
</dbReference>
<dbReference type="InterPro" id="IPR010982">
    <property type="entry name" value="Lambda_DNA-bd_dom_sf"/>
</dbReference>
<dbReference type="Proteomes" id="UP000245838">
    <property type="component" value="Chromosome sggmmb4_Chromosome"/>
</dbReference>
<dbReference type="PROSITE" id="PS50943">
    <property type="entry name" value="HTH_CROC1"/>
    <property type="match status" value="1"/>
</dbReference>
<dbReference type="SUPFAM" id="SSF47413">
    <property type="entry name" value="lambda repressor-like DNA-binding domains"/>
    <property type="match status" value="1"/>
</dbReference>
<dbReference type="EMBL" id="LN854557">
    <property type="protein sequence ID" value="CRL45139.1"/>
    <property type="molecule type" value="Genomic_DNA"/>
</dbReference>
<dbReference type="InterPro" id="IPR001387">
    <property type="entry name" value="Cro/C1-type_HTH"/>
</dbReference>
<organism evidence="2 3">
    <name type="scientific">Sodalis glossinidius (strain morsitans)</name>
    <dbReference type="NCBI Taxonomy" id="343509"/>
    <lineage>
        <taxon>Bacteria</taxon>
        <taxon>Pseudomonadati</taxon>
        <taxon>Pseudomonadota</taxon>
        <taxon>Gammaproteobacteria</taxon>
        <taxon>Enterobacterales</taxon>
        <taxon>Bruguierivoracaceae</taxon>
        <taxon>Sodalis</taxon>
    </lineage>
</organism>
<dbReference type="Gene3D" id="1.10.260.40">
    <property type="entry name" value="lambda repressor-like DNA-binding domains"/>
    <property type="match status" value="1"/>
</dbReference>
<gene>
    <name evidence="2" type="ORF">SGGMMB4_02683</name>
</gene>
<dbReference type="CDD" id="cd00093">
    <property type="entry name" value="HTH_XRE"/>
    <property type="match status" value="1"/>
</dbReference>
<dbReference type="BioCyc" id="SGLO343509:SGP1_RS10355-MONOMER"/>
<proteinExistence type="predicted"/>
<name>A0A193QIX5_SODGM</name>
<sequence>MIFAKRLQQLLDELNINQSELGRRLNVKPQSVQGWLKGVIPRMDKLEKLAKLADRPVYWFFMPYGEEDNHKQVINVINQPKLTGNKQKILELLDDLPTSDTEQIIRDMEQKRDFYRRKLEELLRERNKPA</sequence>
<dbReference type="AlphaFoldDB" id="A0A193QIX5"/>
<evidence type="ECO:0000313" key="2">
    <source>
        <dbReference type="EMBL" id="CRL45139.1"/>
    </source>
</evidence>
<evidence type="ECO:0000313" key="3">
    <source>
        <dbReference type="Proteomes" id="UP000245838"/>
    </source>
</evidence>
<evidence type="ECO:0000259" key="1">
    <source>
        <dbReference type="PROSITE" id="PS50943"/>
    </source>
</evidence>
<dbReference type="OrthoDB" id="9791537at2"/>
<reference evidence="2 3" key="1">
    <citation type="submission" date="2015-05" db="EMBL/GenBank/DDBJ databases">
        <authorList>
            <person name="Goodhead I."/>
        </authorList>
    </citation>
    <scope>NUCLEOTIDE SEQUENCE [LARGE SCALE GENOMIC DNA]</scope>
    <source>
        <strain evidence="3">morsitans</strain>
    </source>
</reference>